<evidence type="ECO:0000256" key="3">
    <source>
        <dbReference type="ARBA" id="ARBA00006602"/>
    </source>
</evidence>
<dbReference type="PANTHER" id="PTHR34982">
    <property type="entry name" value="YOP PROTEINS TRANSLOCATION PROTEIN L"/>
    <property type="match status" value="1"/>
</dbReference>
<dbReference type="InterPro" id="IPR051472">
    <property type="entry name" value="T3SS_Stator/FliH"/>
</dbReference>
<organism evidence="11 12">
    <name type="scientific">Brumicola pallidula DSM 14239 = ACAM 615</name>
    <dbReference type="NCBI Taxonomy" id="1121922"/>
    <lineage>
        <taxon>Bacteria</taxon>
        <taxon>Pseudomonadati</taxon>
        <taxon>Pseudomonadota</taxon>
        <taxon>Gammaproteobacteria</taxon>
        <taxon>Alteromonadales</taxon>
        <taxon>Alteromonadaceae</taxon>
        <taxon>Brumicola</taxon>
    </lineage>
</organism>
<dbReference type="GO" id="GO:0003774">
    <property type="term" value="F:cytoskeletal motor activity"/>
    <property type="evidence" value="ECO:0007669"/>
    <property type="project" value="InterPro"/>
</dbReference>
<feature type="domain" description="Flagellar assembly protein FliH/Type III secretion system HrpE" evidence="10">
    <location>
        <begin position="128"/>
        <end position="251"/>
    </location>
</feature>
<keyword evidence="9" id="KW-1006">Bacterial flagellum protein export</keyword>
<dbReference type="OrthoDB" id="8480773at2"/>
<dbReference type="GO" id="GO:0044781">
    <property type="term" value="P:bacterial-type flagellum organization"/>
    <property type="evidence" value="ECO:0007669"/>
    <property type="project" value="UniProtKB-KW"/>
</dbReference>
<evidence type="ECO:0000256" key="5">
    <source>
        <dbReference type="ARBA" id="ARBA00022448"/>
    </source>
</evidence>
<evidence type="ECO:0000256" key="6">
    <source>
        <dbReference type="ARBA" id="ARBA00022490"/>
    </source>
</evidence>
<evidence type="ECO:0000256" key="7">
    <source>
        <dbReference type="ARBA" id="ARBA00022795"/>
    </source>
</evidence>
<dbReference type="PRINTS" id="PR01003">
    <property type="entry name" value="FLGFLIH"/>
</dbReference>
<comment type="function">
    <text evidence="1">Needed for flagellar regrowth and assembly.</text>
</comment>
<dbReference type="RefSeq" id="WP_006008454.1">
    <property type="nucleotide sequence ID" value="NZ_AUAV01000022.1"/>
</dbReference>
<dbReference type="GO" id="GO:0005829">
    <property type="term" value="C:cytosol"/>
    <property type="evidence" value="ECO:0007669"/>
    <property type="project" value="TreeGrafter"/>
</dbReference>
<dbReference type="STRING" id="1121922.GCA_000428905_03414"/>
<gene>
    <name evidence="11" type="primary">fliH</name>
    <name evidence="11" type="ORF">GPAL_0270</name>
</gene>
<dbReference type="GO" id="GO:0009288">
    <property type="term" value="C:bacterial-type flagellum"/>
    <property type="evidence" value="ECO:0007669"/>
    <property type="project" value="InterPro"/>
</dbReference>
<evidence type="ECO:0000313" key="12">
    <source>
        <dbReference type="Proteomes" id="UP000006251"/>
    </source>
</evidence>
<keyword evidence="5" id="KW-0813">Transport</keyword>
<dbReference type="GO" id="GO:0015031">
    <property type="term" value="P:protein transport"/>
    <property type="evidence" value="ECO:0007669"/>
    <property type="project" value="UniProtKB-KW"/>
</dbReference>
<accession>K6YT40</accession>
<keyword evidence="11" id="KW-0966">Cell projection</keyword>
<evidence type="ECO:0000256" key="4">
    <source>
        <dbReference type="ARBA" id="ARBA00016507"/>
    </source>
</evidence>
<dbReference type="PANTHER" id="PTHR34982:SF1">
    <property type="entry name" value="FLAGELLAR ASSEMBLY PROTEIN FLIH"/>
    <property type="match status" value="1"/>
</dbReference>
<keyword evidence="12" id="KW-1185">Reference proteome</keyword>
<keyword evidence="8" id="KW-0653">Protein transport</keyword>
<evidence type="ECO:0000256" key="2">
    <source>
        <dbReference type="ARBA" id="ARBA00004496"/>
    </source>
</evidence>
<dbReference type="Pfam" id="PF02108">
    <property type="entry name" value="FliH"/>
    <property type="match status" value="1"/>
</dbReference>
<dbReference type="InterPro" id="IPR018035">
    <property type="entry name" value="Flagellar_FliH/T3SS_HrpE"/>
</dbReference>
<dbReference type="AlphaFoldDB" id="K6YT40"/>
<evidence type="ECO:0000256" key="8">
    <source>
        <dbReference type="ARBA" id="ARBA00022927"/>
    </source>
</evidence>
<evidence type="ECO:0000256" key="9">
    <source>
        <dbReference type="ARBA" id="ARBA00023225"/>
    </source>
</evidence>
<evidence type="ECO:0000313" key="11">
    <source>
        <dbReference type="EMBL" id="GAC27151.1"/>
    </source>
</evidence>
<keyword evidence="6" id="KW-0963">Cytoplasm</keyword>
<sequence>MSISSSKPPSQSVKVTSVDSFDDAKTWDLPSINSDVQSNGTNAFNKARTWKYEPPEIEEDLVPLTAEVIESIRAAAYDEGFALGKQEGYDTGLEQGKQAGLEQGTDEGKKQGLADGMLAGQEQMDELARSWQSIIDQTANPLAQVNQELENELVILAVNLAKAVINVEVITQNDVLLSAISEGIKVLPIQESQYQFQMNPVDVAMVKGHFGDQVIAENNWRLIENPAIERGGCELSTQSNAVDMSIQRRTADVFTQFLNVQGLQHDPRNS</sequence>
<proteinExistence type="inferred from homology"/>
<reference evidence="12" key="1">
    <citation type="journal article" date="2014" name="Environ. Microbiol.">
        <title>Comparative genomics of the marine bacterial genus Glaciecola reveals the high degree of genomic diversity and genomic characteristic for cold adaptation.</title>
        <authorList>
            <person name="Qin Q.L."/>
            <person name="Xie B.B."/>
            <person name="Yu Y."/>
            <person name="Shu Y.L."/>
            <person name="Rong J.C."/>
            <person name="Zhang Y.J."/>
            <person name="Zhao D.L."/>
            <person name="Chen X.L."/>
            <person name="Zhang X.Y."/>
            <person name="Chen B."/>
            <person name="Zhou B.C."/>
            <person name="Zhang Y.Z."/>
        </authorList>
    </citation>
    <scope>NUCLEOTIDE SEQUENCE [LARGE SCALE GENOMIC DNA]</scope>
    <source>
        <strain evidence="12">ACAM 615</strain>
    </source>
</reference>
<evidence type="ECO:0000256" key="1">
    <source>
        <dbReference type="ARBA" id="ARBA00003041"/>
    </source>
</evidence>
<dbReference type="Proteomes" id="UP000006251">
    <property type="component" value="Unassembled WGS sequence"/>
</dbReference>
<dbReference type="InterPro" id="IPR000563">
    <property type="entry name" value="Flag_FliH"/>
</dbReference>
<keyword evidence="7" id="KW-1005">Bacterial flagellum biogenesis</keyword>
<name>K6YT40_9ALTE</name>
<dbReference type="NCBIfam" id="NF004270">
    <property type="entry name" value="PRK05687.2-1"/>
    <property type="match status" value="1"/>
</dbReference>
<dbReference type="GO" id="GO:0071973">
    <property type="term" value="P:bacterial-type flagellum-dependent cell motility"/>
    <property type="evidence" value="ECO:0007669"/>
    <property type="project" value="InterPro"/>
</dbReference>
<protein>
    <recommendedName>
        <fullName evidence="4">Flagellar assembly protein FliH</fullName>
    </recommendedName>
</protein>
<comment type="similarity">
    <text evidence="3">Belongs to the FliH family.</text>
</comment>
<comment type="caution">
    <text evidence="11">The sequence shown here is derived from an EMBL/GenBank/DDBJ whole genome shotgun (WGS) entry which is preliminary data.</text>
</comment>
<dbReference type="EMBL" id="BAEQ01000007">
    <property type="protein sequence ID" value="GAC27151.1"/>
    <property type="molecule type" value="Genomic_DNA"/>
</dbReference>
<keyword evidence="11" id="KW-0282">Flagellum</keyword>
<keyword evidence="11" id="KW-0969">Cilium</keyword>
<comment type="subcellular location">
    <subcellularLocation>
        <location evidence="2">Cytoplasm</location>
    </subcellularLocation>
</comment>
<evidence type="ECO:0000259" key="10">
    <source>
        <dbReference type="Pfam" id="PF02108"/>
    </source>
</evidence>